<name>A0A8D5JDU8_9BACT</name>
<dbReference type="Proteomes" id="UP000826725">
    <property type="component" value="Chromosome"/>
</dbReference>
<evidence type="ECO:0008006" key="3">
    <source>
        <dbReference type="Google" id="ProtNLM"/>
    </source>
</evidence>
<dbReference type="EMBL" id="AP024086">
    <property type="protein sequence ID" value="BCL61623.1"/>
    <property type="molecule type" value="Genomic_DNA"/>
</dbReference>
<protein>
    <recommendedName>
        <fullName evidence="3">Aminoglycoside N(3)-acetyltransferase</fullName>
    </recommendedName>
</protein>
<evidence type="ECO:0000313" key="2">
    <source>
        <dbReference type="Proteomes" id="UP000826725"/>
    </source>
</evidence>
<proteinExistence type="predicted"/>
<keyword evidence="2" id="KW-1185">Reference proteome</keyword>
<dbReference type="KEGG" id="dbk:DGMP_23160"/>
<sequence length="248" mass="28975">MLHELFNQVNVPHGRPLLVHARLRHLHRRTGIGYGELTDNLLQCLLDCNPSHLLVPAYTIYSFYLSRIFHREYSHSEVGRFSEELRRRGFKRTFDPMYSMLDITNSLPDGLNYKRTFGRQSVCDFLCRNGGIVINVDMPGFYSTPVHAVELEHRVPYRHVMELSGQMQKENDGWQQISYTTYIRAVDRHGSGSFPPYNQRRRIAFLRERNIITEWKNQVGHLAWASLDNFCTAIDQALSDDPFFLVDP</sequence>
<accession>A0A8D5JDU8</accession>
<organism evidence="1 2">
    <name type="scientific">Desulfomarina profundi</name>
    <dbReference type="NCBI Taxonomy" id="2772557"/>
    <lineage>
        <taxon>Bacteria</taxon>
        <taxon>Pseudomonadati</taxon>
        <taxon>Thermodesulfobacteriota</taxon>
        <taxon>Desulfobulbia</taxon>
        <taxon>Desulfobulbales</taxon>
        <taxon>Desulfobulbaceae</taxon>
        <taxon>Desulfomarina</taxon>
    </lineage>
</organism>
<dbReference type="AlphaFoldDB" id="A0A8D5JDU8"/>
<evidence type="ECO:0000313" key="1">
    <source>
        <dbReference type="EMBL" id="BCL61623.1"/>
    </source>
</evidence>
<reference evidence="1" key="1">
    <citation type="submission" date="2020-09" db="EMBL/GenBank/DDBJ databases">
        <title>Desulfogranum mesoprofundum gen. nov., sp. nov., a novel mesophilic, sulfate-reducing chemolithoautotroph isolated from a deep-sea hydrothermal vent chimney in the Suiyo Seamount.</title>
        <authorList>
            <person name="Hashimoto Y."/>
            <person name="Nakagawa S."/>
        </authorList>
    </citation>
    <scope>NUCLEOTIDE SEQUENCE</scope>
    <source>
        <strain evidence="1">KT2</strain>
    </source>
</reference>
<dbReference type="RefSeq" id="WP_228854053.1">
    <property type="nucleotide sequence ID" value="NZ_AP024086.1"/>
</dbReference>
<gene>
    <name evidence="1" type="ORF">DGMP_23160</name>
</gene>